<dbReference type="Gene3D" id="3.40.50.720">
    <property type="entry name" value="NAD(P)-binding Rossmann-like Domain"/>
    <property type="match status" value="1"/>
</dbReference>
<accession>A0ABU9D8X8</accession>
<dbReference type="SMART" id="SM01274">
    <property type="entry name" value="malic"/>
    <property type="match status" value="1"/>
</dbReference>
<dbReference type="InterPro" id="IPR012301">
    <property type="entry name" value="Malic_N_dom"/>
</dbReference>
<reference evidence="4 5" key="1">
    <citation type="submission" date="2024-04" db="EMBL/GenBank/DDBJ databases">
        <authorList>
            <person name="Abashina T."/>
            <person name="Shaikin A."/>
        </authorList>
    </citation>
    <scope>NUCLEOTIDE SEQUENCE [LARGE SCALE GENOMIC DNA]</scope>
    <source>
        <strain evidence="4 5">AAFK</strain>
    </source>
</reference>
<dbReference type="InterPro" id="IPR012302">
    <property type="entry name" value="Malic_NAD-bd"/>
</dbReference>
<evidence type="ECO:0000313" key="4">
    <source>
        <dbReference type="EMBL" id="MEK8089975.1"/>
    </source>
</evidence>
<comment type="caution">
    <text evidence="4">The sequence shown here is derived from an EMBL/GenBank/DDBJ whole genome shotgun (WGS) entry which is preliminary data.</text>
</comment>
<dbReference type="CDD" id="cd05311">
    <property type="entry name" value="NAD_bind_2_malic_enz"/>
    <property type="match status" value="1"/>
</dbReference>
<organism evidence="4 5">
    <name type="scientific">Thermithiobacillus plumbiphilus</name>
    <dbReference type="NCBI Taxonomy" id="1729899"/>
    <lineage>
        <taxon>Bacteria</taxon>
        <taxon>Pseudomonadati</taxon>
        <taxon>Pseudomonadota</taxon>
        <taxon>Acidithiobacillia</taxon>
        <taxon>Acidithiobacillales</taxon>
        <taxon>Thermithiobacillaceae</taxon>
        <taxon>Thermithiobacillus</taxon>
    </lineage>
</organism>
<dbReference type="InterPro" id="IPR051674">
    <property type="entry name" value="Malate_Decarboxylase"/>
</dbReference>
<dbReference type="Pfam" id="PF03949">
    <property type="entry name" value="Malic_M"/>
    <property type="match status" value="1"/>
</dbReference>
<dbReference type="EMBL" id="JBBPCO010000008">
    <property type="protein sequence ID" value="MEK8089975.1"/>
    <property type="molecule type" value="Genomic_DNA"/>
</dbReference>
<keyword evidence="5" id="KW-1185">Reference proteome</keyword>
<dbReference type="RefSeq" id="WP_341371033.1">
    <property type="nucleotide sequence ID" value="NZ_JBBPCO010000008.1"/>
</dbReference>
<dbReference type="PANTHER" id="PTHR43237">
    <property type="entry name" value="NADP-DEPENDENT MALIC ENZYME"/>
    <property type="match status" value="1"/>
</dbReference>
<dbReference type="SUPFAM" id="SSF51735">
    <property type="entry name" value="NAD(P)-binding Rossmann-fold domains"/>
    <property type="match status" value="1"/>
</dbReference>
<evidence type="ECO:0000259" key="3">
    <source>
        <dbReference type="SMART" id="SM01274"/>
    </source>
</evidence>
<feature type="domain" description="Malic enzyme N-terminal" evidence="3">
    <location>
        <begin position="18"/>
        <end position="151"/>
    </location>
</feature>
<dbReference type="InterPro" id="IPR046346">
    <property type="entry name" value="Aminoacid_DH-like_N_sf"/>
</dbReference>
<dbReference type="PANTHER" id="PTHR43237:SF4">
    <property type="entry name" value="NADP-DEPENDENT MALIC ENZYME"/>
    <property type="match status" value="1"/>
</dbReference>
<dbReference type="InterPro" id="IPR036291">
    <property type="entry name" value="NAD(P)-bd_dom_sf"/>
</dbReference>
<dbReference type="InterPro" id="IPR045213">
    <property type="entry name" value="Malic_NAD-bd_bact_type"/>
</dbReference>
<proteinExistence type="predicted"/>
<gene>
    <name evidence="4" type="ORF">WOB96_09365</name>
</gene>
<evidence type="ECO:0000256" key="1">
    <source>
        <dbReference type="ARBA" id="ARBA00023002"/>
    </source>
</evidence>
<keyword evidence="1" id="KW-0560">Oxidoreductase</keyword>
<dbReference type="SMART" id="SM00919">
    <property type="entry name" value="Malic_M"/>
    <property type="match status" value="1"/>
</dbReference>
<dbReference type="InterPro" id="IPR037062">
    <property type="entry name" value="Malic_N_dom_sf"/>
</dbReference>
<dbReference type="Pfam" id="PF00390">
    <property type="entry name" value="malic"/>
    <property type="match status" value="1"/>
</dbReference>
<evidence type="ECO:0000313" key="5">
    <source>
        <dbReference type="Proteomes" id="UP001446205"/>
    </source>
</evidence>
<feature type="domain" description="Malic enzyme NAD-binding" evidence="2">
    <location>
        <begin position="163"/>
        <end position="397"/>
    </location>
</feature>
<dbReference type="Gene3D" id="3.40.50.10380">
    <property type="entry name" value="Malic enzyme, N-terminal domain"/>
    <property type="match status" value="1"/>
</dbReference>
<dbReference type="SUPFAM" id="SSF53223">
    <property type="entry name" value="Aminoacid dehydrogenase-like, N-terminal domain"/>
    <property type="match status" value="1"/>
</dbReference>
<protein>
    <submittedName>
        <fullName evidence="4">Malic enzyme-like NAD(P)-binding protein</fullName>
    </submittedName>
</protein>
<sequence>MSEDLARAALRYHAEPRPGKLSVESSKPLESQRDLALAYTPGVAEPVRAIAADPAAAYQYTGKGNLVAVISNGTAVLGLGNVGPLAGKPVMEGKAVLFKHFAGIDVFDIEVNARDAEHFIEVVAAIAPTFGGINLEDIAAPDCFYIEQTLKARLDIPVFHDDQHGTAVIISAALQNALKLAGKSMAEARIVCLGAGAAGLASMRLLKLLGAQQITLVDKDGVLYAGRPDLNDYNRPYAVETEARSLAEVLPGADVFIGVSAANALPPELLAQMAVNPIVFALANPDPEILPATAKTLRPDVIMATGRSDFPNQVNNVLGFPFIFRGALDARARVISDQMLIAASQALAALAHEPVPASVLQAYGLDALAFGPDYFIPKPLDPRLLDMVAGAVARAAQA</sequence>
<dbReference type="Proteomes" id="UP001446205">
    <property type="component" value="Unassembled WGS sequence"/>
</dbReference>
<name>A0ABU9D8X8_9PROT</name>
<evidence type="ECO:0000259" key="2">
    <source>
        <dbReference type="SMART" id="SM00919"/>
    </source>
</evidence>